<evidence type="ECO:0000256" key="16">
    <source>
        <dbReference type="PROSITE-ProRule" id="PRU10141"/>
    </source>
</evidence>
<dbReference type="Gene3D" id="3.80.10.10">
    <property type="entry name" value="Ribonuclease Inhibitor"/>
    <property type="match status" value="3"/>
</dbReference>
<feature type="domain" description="Protein kinase" evidence="20">
    <location>
        <begin position="650"/>
        <end position="921"/>
    </location>
</feature>
<dbReference type="Gene3D" id="1.10.510.10">
    <property type="entry name" value="Transferase(Phosphotransferase) domain 1"/>
    <property type="match status" value="1"/>
</dbReference>
<dbReference type="AlphaFoldDB" id="A0A8T0IMI1"/>
<dbReference type="FunFam" id="3.30.200.20:FF:000328">
    <property type="entry name" value="Leucine-rich repeat protein kinase family protein"/>
    <property type="match status" value="1"/>
</dbReference>
<name>A0A8T0IMI1_CERPU</name>
<dbReference type="InterPro" id="IPR000719">
    <property type="entry name" value="Prot_kinase_dom"/>
</dbReference>
<keyword evidence="12 18" id="KW-1133">Transmembrane helix</keyword>
<evidence type="ECO:0000256" key="17">
    <source>
        <dbReference type="SAM" id="MobiDB-lite"/>
    </source>
</evidence>
<dbReference type="GO" id="GO:0005524">
    <property type="term" value="F:ATP binding"/>
    <property type="evidence" value="ECO:0007669"/>
    <property type="project" value="UniProtKB-UniRule"/>
</dbReference>
<feature type="signal peptide" evidence="19">
    <location>
        <begin position="1"/>
        <end position="29"/>
    </location>
</feature>
<keyword evidence="13 18" id="KW-0472">Membrane</keyword>
<dbReference type="InterPro" id="IPR001611">
    <property type="entry name" value="Leu-rich_rpt"/>
</dbReference>
<sequence>MCACSQVFIMRRELLLWLSLNALKALSSAWDANKLRWTTGDPCLNKWRGVICDDTNTRVLNLTLSSFGIDGTIPAAIGSFSGLLSLDLSFNPSLRGVIPPEIGRLTSLLELSIQECALTGPIPPELGNLTNLIFLALNNNKLTGEIPYFIGGLQKLYWFDVASNYLTGRLPVSSMNAEGIGLDTMIACGHFHLNNNSFTGGIPSELGAPPNGNSTKLTKLKHLLLESNQLTGTIPDSLANLKALEILSLSNNQLSGTIPASLTLLVTASNSSLQQLLLGHNQFIGTIPDLTPAPGIAALGQLLVVDFSYNSFDPQPFPAWPQYASNITTLYMEKTNLIGNVSEAILSHPKLQTLRARNNSLNGTLFIPASIGPNLKVVSLQSNQFDNIVRRTPLSGSLSNVDFQLFGNPICDPNDPLRPQIACTSGSDSLQNWTIPGTCSTNKTCSAGLTFNTGLMDSCNCVDPFQVLLQCRRPTFSRFTNELMENLRSSLWRELNLTSMQQVMVEKANFTFDGRALISINFFSSSGLMSPDEVTISNITHSLSTQLLKLPGFKPYILVAVEPPKDVSSGAKNWLGAGVIAGIVLGFVAFVSAAVIYAILQKRRAQRMKHITQPFANWGVGDGEKDVAAPQMHGARWFSFTEIRKSTNQFSVENEIGEGGYGKVYTGVLASGERVAVKRAAKDSMQGAEEFKNEIELLSRVHHKNLVSLVGFCYDKGEQMLVYEFMANGTMREWLSGKKSYPLDWSKRLSIAIGSARGLAYLHEMANPPIVHRDVKSCNILLDDKHIAKVADFGLSKLAPDGEDTHMQTTEVKGTMGYLDPEYFRTRKLSEKSDVYSFGVVLLELLTSKVPISQGRYIVREMKMAYAEEGMEGLDPILDPSVHEASPQDLQRFLDLAFVCTEDRGDDRPTMNEVVKALEALAQHNKAKAKVSALATDETWLEDVYGDDAAGTHSQDHSTPSARGNSRSSFQYSGAFSTQFPEPK</sequence>
<keyword evidence="4" id="KW-0433">Leucine-rich repeat</keyword>
<dbReference type="InterPro" id="IPR001245">
    <property type="entry name" value="Ser-Thr/Tyr_kinase_cat_dom"/>
</dbReference>
<evidence type="ECO:0000256" key="6">
    <source>
        <dbReference type="ARBA" id="ARBA00022692"/>
    </source>
</evidence>
<organism evidence="21 22">
    <name type="scientific">Ceratodon purpureus</name>
    <name type="common">Fire moss</name>
    <name type="synonym">Dicranum purpureum</name>
    <dbReference type="NCBI Taxonomy" id="3225"/>
    <lineage>
        <taxon>Eukaryota</taxon>
        <taxon>Viridiplantae</taxon>
        <taxon>Streptophyta</taxon>
        <taxon>Embryophyta</taxon>
        <taxon>Bryophyta</taxon>
        <taxon>Bryophytina</taxon>
        <taxon>Bryopsida</taxon>
        <taxon>Dicranidae</taxon>
        <taxon>Pseudoditrichales</taxon>
        <taxon>Ditrichaceae</taxon>
        <taxon>Ceratodon</taxon>
    </lineage>
</organism>
<dbReference type="EMBL" id="CM026423">
    <property type="protein sequence ID" value="KAG0584159.1"/>
    <property type="molecule type" value="Genomic_DNA"/>
</dbReference>
<keyword evidence="7 19" id="KW-0732">Signal</keyword>
<dbReference type="Pfam" id="PF07714">
    <property type="entry name" value="PK_Tyr_Ser-Thr"/>
    <property type="match status" value="1"/>
</dbReference>
<evidence type="ECO:0000256" key="15">
    <source>
        <dbReference type="ARBA" id="ARBA00023180"/>
    </source>
</evidence>
<feature type="region of interest" description="Disordered" evidence="17">
    <location>
        <begin position="947"/>
        <end position="984"/>
    </location>
</feature>
<keyword evidence="14" id="KW-0675">Receptor</keyword>
<dbReference type="SUPFAM" id="SSF52058">
    <property type="entry name" value="L domain-like"/>
    <property type="match status" value="1"/>
</dbReference>
<evidence type="ECO:0000256" key="10">
    <source>
        <dbReference type="ARBA" id="ARBA00022777"/>
    </source>
</evidence>
<feature type="chain" id="PRO_5035930981" description="non-specific serine/threonine protein kinase" evidence="19">
    <location>
        <begin position="30"/>
        <end position="984"/>
    </location>
</feature>
<evidence type="ECO:0000256" key="7">
    <source>
        <dbReference type="ARBA" id="ARBA00022729"/>
    </source>
</evidence>
<evidence type="ECO:0000313" key="22">
    <source>
        <dbReference type="Proteomes" id="UP000822688"/>
    </source>
</evidence>
<evidence type="ECO:0000313" key="21">
    <source>
        <dbReference type="EMBL" id="KAG0584159.1"/>
    </source>
</evidence>
<evidence type="ECO:0000256" key="4">
    <source>
        <dbReference type="ARBA" id="ARBA00022614"/>
    </source>
</evidence>
<dbReference type="GO" id="GO:0004674">
    <property type="term" value="F:protein serine/threonine kinase activity"/>
    <property type="evidence" value="ECO:0007669"/>
    <property type="project" value="UniProtKB-KW"/>
</dbReference>
<dbReference type="CDD" id="cd14066">
    <property type="entry name" value="STKc_IRAK"/>
    <property type="match status" value="1"/>
</dbReference>
<evidence type="ECO:0000259" key="20">
    <source>
        <dbReference type="PROSITE" id="PS50011"/>
    </source>
</evidence>
<feature type="transmembrane region" description="Helical" evidence="18">
    <location>
        <begin position="574"/>
        <end position="600"/>
    </location>
</feature>
<dbReference type="Gene3D" id="3.30.200.20">
    <property type="entry name" value="Phosphorylase Kinase, domain 1"/>
    <property type="match status" value="1"/>
</dbReference>
<gene>
    <name evidence="21" type="ORF">KC19_3G189800</name>
</gene>
<evidence type="ECO:0000256" key="3">
    <source>
        <dbReference type="ARBA" id="ARBA00022527"/>
    </source>
</evidence>
<evidence type="ECO:0000256" key="11">
    <source>
        <dbReference type="ARBA" id="ARBA00022840"/>
    </source>
</evidence>
<evidence type="ECO:0000256" key="9">
    <source>
        <dbReference type="ARBA" id="ARBA00022741"/>
    </source>
</evidence>
<dbReference type="EC" id="2.7.11.1" evidence="2"/>
<dbReference type="FunFam" id="1.10.510.10:FF:000453">
    <property type="entry name" value="LRR receptor-like serine/threonine-protein kinase HSL2"/>
    <property type="match status" value="1"/>
</dbReference>
<feature type="compositionally biased region" description="Polar residues" evidence="17">
    <location>
        <begin position="957"/>
        <end position="984"/>
    </location>
</feature>
<dbReference type="GO" id="GO:0016020">
    <property type="term" value="C:membrane"/>
    <property type="evidence" value="ECO:0007669"/>
    <property type="project" value="UniProtKB-SubCell"/>
</dbReference>
<dbReference type="PANTHER" id="PTHR45974">
    <property type="entry name" value="RECEPTOR-LIKE PROTEIN 55"/>
    <property type="match status" value="1"/>
</dbReference>
<dbReference type="InterPro" id="IPR032675">
    <property type="entry name" value="LRR_dom_sf"/>
</dbReference>
<protein>
    <recommendedName>
        <fullName evidence="2">non-specific serine/threonine protein kinase</fullName>
        <ecNumber evidence="2">2.7.11.1</ecNumber>
    </recommendedName>
</protein>
<keyword evidence="10" id="KW-0418">Kinase</keyword>
<evidence type="ECO:0000256" key="18">
    <source>
        <dbReference type="SAM" id="Phobius"/>
    </source>
</evidence>
<keyword evidence="6 18" id="KW-0812">Transmembrane</keyword>
<evidence type="ECO:0000256" key="12">
    <source>
        <dbReference type="ARBA" id="ARBA00022989"/>
    </source>
</evidence>
<keyword evidence="15" id="KW-0325">Glycoprotein</keyword>
<comment type="subcellular location">
    <subcellularLocation>
        <location evidence="1">Membrane</location>
        <topology evidence="1">Single-pass type I membrane protein</topology>
    </subcellularLocation>
</comment>
<dbReference type="PROSITE" id="PS50011">
    <property type="entry name" value="PROTEIN_KINASE_DOM"/>
    <property type="match status" value="1"/>
</dbReference>
<dbReference type="SUPFAM" id="SSF56112">
    <property type="entry name" value="Protein kinase-like (PK-like)"/>
    <property type="match status" value="1"/>
</dbReference>
<keyword evidence="8" id="KW-0677">Repeat</keyword>
<keyword evidence="3" id="KW-0723">Serine/threonine-protein kinase</keyword>
<dbReference type="Pfam" id="PF00560">
    <property type="entry name" value="LRR_1"/>
    <property type="match status" value="4"/>
</dbReference>
<dbReference type="Proteomes" id="UP000822688">
    <property type="component" value="Chromosome 3"/>
</dbReference>
<keyword evidence="5" id="KW-0808">Transferase</keyword>
<evidence type="ECO:0000256" key="14">
    <source>
        <dbReference type="ARBA" id="ARBA00023170"/>
    </source>
</evidence>
<evidence type="ECO:0000256" key="19">
    <source>
        <dbReference type="SAM" id="SignalP"/>
    </source>
</evidence>
<dbReference type="PROSITE" id="PS00107">
    <property type="entry name" value="PROTEIN_KINASE_ATP"/>
    <property type="match status" value="1"/>
</dbReference>
<proteinExistence type="predicted"/>
<evidence type="ECO:0000256" key="1">
    <source>
        <dbReference type="ARBA" id="ARBA00004479"/>
    </source>
</evidence>
<evidence type="ECO:0000256" key="5">
    <source>
        <dbReference type="ARBA" id="ARBA00022679"/>
    </source>
</evidence>
<evidence type="ECO:0000256" key="8">
    <source>
        <dbReference type="ARBA" id="ARBA00022737"/>
    </source>
</evidence>
<evidence type="ECO:0000256" key="2">
    <source>
        <dbReference type="ARBA" id="ARBA00012513"/>
    </source>
</evidence>
<dbReference type="SMART" id="SM00220">
    <property type="entry name" value="S_TKc"/>
    <property type="match status" value="1"/>
</dbReference>
<accession>A0A8T0IMI1</accession>
<feature type="binding site" evidence="16">
    <location>
        <position position="682"/>
    </location>
    <ligand>
        <name>ATP</name>
        <dbReference type="ChEBI" id="CHEBI:30616"/>
    </ligand>
</feature>
<reference evidence="21" key="1">
    <citation type="submission" date="2020-06" db="EMBL/GenBank/DDBJ databases">
        <title>WGS assembly of Ceratodon purpureus strain R40.</title>
        <authorList>
            <person name="Carey S.B."/>
            <person name="Jenkins J."/>
            <person name="Shu S."/>
            <person name="Lovell J.T."/>
            <person name="Sreedasyam A."/>
            <person name="Maumus F."/>
            <person name="Tiley G.P."/>
            <person name="Fernandez-Pozo N."/>
            <person name="Barry K."/>
            <person name="Chen C."/>
            <person name="Wang M."/>
            <person name="Lipzen A."/>
            <person name="Daum C."/>
            <person name="Saski C.A."/>
            <person name="Payton A.C."/>
            <person name="Mcbreen J.C."/>
            <person name="Conrad R.E."/>
            <person name="Kollar L.M."/>
            <person name="Olsson S."/>
            <person name="Huttunen S."/>
            <person name="Landis J.B."/>
            <person name="Wickett N.J."/>
            <person name="Johnson M.G."/>
            <person name="Rensing S.A."/>
            <person name="Grimwood J."/>
            <person name="Schmutz J."/>
            <person name="Mcdaniel S.F."/>
        </authorList>
    </citation>
    <scope>NUCLEOTIDE SEQUENCE</scope>
    <source>
        <strain evidence="21">R40</strain>
    </source>
</reference>
<dbReference type="InterPro" id="IPR011009">
    <property type="entry name" value="Kinase-like_dom_sf"/>
</dbReference>
<dbReference type="PANTHER" id="PTHR45974:SF266">
    <property type="entry name" value="LEUCINE-RICH REPEAT RECEPTOR PROTEIN KINASE HPCA1"/>
    <property type="match status" value="1"/>
</dbReference>
<dbReference type="PROSITE" id="PS00108">
    <property type="entry name" value="PROTEIN_KINASE_ST"/>
    <property type="match status" value="1"/>
</dbReference>
<keyword evidence="9 16" id="KW-0547">Nucleotide-binding</keyword>
<comment type="caution">
    <text evidence="21">The sequence shown here is derived from an EMBL/GenBank/DDBJ whole genome shotgun (WGS) entry which is preliminary data.</text>
</comment>
<keyword evidence="22" id="KW-1185">Reference proteome</keyword>
<evidence type="ECO:0000256" key="13">
    <source>
        <dbReference type="ARBA" id="ARBA00023136"/>
    </source>
</evidence>
<keyword evidence="11 16" id="KW-0067">ATP-binding</keyword>
<dbReference type="InterPro" id="IPR008271">
    <property type="entry name" value="Ser/Thr_kinase_AS"/>
</dbReference>
<dbReference type="FunFam" id="3.80.10.10:FF:000363">
    <property type="entry name" value="Leucine-rich repeat family protein"/>
    <property type="match status" value="1"/>
</dbReference>
<dbReference type="InterPro" id="IPR017441">
    <property type="entry name" value="Protein_kinase_ATP_BS"/>
</dbReference>